<keyword evidence="3" id="KW-1185">Reference proteome</keyword>
<organism evidence="2 3">
    <name type="scientific">Brachionus calyciflorus</name>
    <dbReference type="NCBI Taxonomy" id="104777"/>
    <lineage>
        <taxon>Eukaryota</taxon>
        <taxon>Metazoa</taxon>
        <taxon>Spiralia</taxon>
        <taxon>Gnathifera</taxon>
        <taxon>Rotifera</taxon>
        <taxon>Eurotatoria</taxon>
        <taxon>Monogononta</taxon>
        <taxon>Pseudotrocha</taxon>
        <taxon>Ploima</taxon>
        <taxon>Brachionidae</taxon>
        <taxon>Brachionus</taxon>
    </lineage>
</organism>
<dbReference type="InterPro" id="IPR025984">
    <property type="entry name" value="DCTPP"/>
</dbReference>
<comment type="cofactor">
    <cofactor evidence="1">
        <name>Mg(2+)</name>
        <dbReference type="ChEBI" id="CHEBI:18420"/>
    </cofactor>
</comment>
<dbReference type="GO" id="GO:0042262">
    <property type="term" value="P:DNA protection"/>
    <property type="evidence" value="ECO:0007669"/>
    <property type="project" value="UniProtKB-UniRule"/>
</dbReference>
<comment type="subunit">
    <text evidence="1">Homotetramer.</text>
</comment>
<dbReference type="PANTHER" id="PTHR46523:SF1">
    <property type="entry name" value="DCTP PYROPHOSPHATASE 1"/>
    <property type="match status" value="1"/>
</dbReference>
<dbReference type="InterPro" id="IPR052555">
    <property type="entry name" value="dCTP_Pyrophosphatase"/>
</dbReference>
<protein>
    <recommendedName>
        <fullName evidence="1">dCTP pyrophosphatase 1</fullName>
        <ecNumber evidence="1">3.6.1.12</ecNumber>
    </recommendedName>
</protein>
<comment type="function">
    <text evidence="1">Hydrolyzes deoxynucleoside triphosphates (dNTPs) to the corresponding nucleoside monophosphates. Has a strong preference for dCTP and its analogs including 5-iodo-dCTP and 5-methyl-dCTP for which it may even have a higher efficiency. May protect DNA or RNA against the incorporation of these genotoxic nucleotide analogs through their catabolism.</text>
</comment>
<accession>A0A813MSC1</accession>
<dbReference type="SUPFAM" id="SSF101386">
    <property type="entry name" value="all-alpha NTP pyrophosphatases"/>
    <property type="match status" value="1"/>
</dbReference>
<dbReference type="GO" id="GO:0005829">
    <property type="term" value="C:cytosol"/>
    <property type="evidence" value="ECO:0007669"/>
    <property type="project" value="UniProtKB-SubCell"/>
</dbReference>
<dbReference type="Pfam" id="PF12643">
    <property type="entry name" value="MazG-like"/>
    <property type="match status" value="1"/>
</dbReference>
<dbReference type="PANTHER" id="PTHR46523">
    <property type="entry name" value="DCTP PYROPHOSPHATASE 1"/>
    <property type="match status" value="1"/>
</dbReference>
<dbReference type="GO" id="GO:0047840">
    <property type="term" value="F:dCTP diphosphatase activity"/>
    <property type="evidence" value="ECO:0007669"/>
    <property type="project" value="UniProtKB-UniRule"/>
</dbReference>
<evidence type="ECO:0000313" key="2">
    <source>
        <dbReference type="EMBL" id="CAF0721575.1"/>
    </source>
</evidence>
<dbReference type="Proteomes" id="UP000663879">
    <property type="component" value="Unassembled WGS sequence"/>
</dbReference>
<dbReference type="EMBL" id="CAJNOC010000164">
    <property type="protein sequence ID" value="CAF0721575.1"/>
    <property type="molecule type" value="Genomic_DNA"/>
</dbReference>
<comment type="caution">
    <text evidence="2">The sequence shown here is derived from an EMBL/GenBank/DDBJ whole genome shotgun (WGS) entry which is preliminary data.</text>
</comment>
<name>A0A813MSC1_9BILA</name>
<sequence length="154" mass="17845">MCSNKENILDQVTNGIKKDSGLSEAETNFEFKFSSQPTLENLSEELLDFCKQRNWQQYHTPRNLLLALVGEVGELSEIFQWKGEVPVGLGSSFNEKEREHLEQELSDVFIYLIRLSQACKVDLPKAVEAKIEHNKQKYPVEKCFGQSKKYHEYN</sequence>
<reference evidence="2" key="1">
    <citation type="submission" date="2021-02" db="EMBL/GenBank/DDBJ databases">
        <authorList>
            <person name="Nowell W R."/>
        </authorList>
    </citation>
    <scope>NUCLEOTIDE SEQUENCE</scope>
    <source>
        <strain evidence="2">Ploen Becks lab</strain>
    </source>
</reference>
<dbReference type="OrthoDB" id="411123at2759"/>
<comment type="subcellular location">
    <subcellularLocation>
        <location evidence="1">Cytoplasm</location>
        <location evidence="1">Cytosol</location>
    </subcellularLocation>
</comment>
<dbReference type="CDD" id="cd11537">
    <property type="entry name" value="NTP-PPase_RS21-C6_like"/>
    <property type="match status" value="1"/>
</dbReference>
<dbReference type="GO" id="GO:0000287">
    <property type="term" value="F:magnesium ion binding"/>
    <property type="evidence" value="ECO:0007669"/>
    <property type="project" value="UniProtKB-UniRule"/>
</dbReference>
<comment type="catalytic activity">
    <reaction evidence="1">
        <text>dCTP + H2O = dCMP + diphosphate + H(+)</text>
        <dbReference type="Rhea" id="RHEA:22636"/>
        <dbReference type="ChEBI" id="CHEBI:15377"/>
        <dbReference type="ChEBI" id="CHEBI:15378"/>
        <dbReference type="ChEBI" id="CHEBI:33019"/>
        <dbReference type="ChEBI" id="CHEBI:57566"/>
        <dbReference type="ChEBI" id="CHEBI:61481"/>
        <dbReference type="EC" id="3.6.1.12"/>
    </reaction>
</comment>
<keyword evidence="1" id="KW-0963">Cytoplasm</keyword>
<keyword evidence="1" id="KW-0378">Hydrolase</keyword>
<evidence type="ECO:0000313" key="3">
    <source>
        <dbReference type="Proteomes" id="UP000663879"/>
    </source>
</evidence>
<keyword evidence="1" id="KW-0479">Metal-binding</keyword>
<evidence type="ECO:0000256" key="1">
    <source>
        <dbReference type="PIRNR" id="PIRNR029826"/>
    </source>
</evidence>
<dbReference type="AlphaFoldDB" id="A0A813MSC1"/>
<dbReference type="GO" id="GO:0006253">
    <property type="term" value="P:dCTP catabolic process"/>
    <property type="evidence" value="ECO:0007669"/>
    <property type="project" value="UniProtKB-UniRule"/>
</dbReference>
<proteinExistence type="predicted"/>
<keyword evidence="1" id="KW-0460">Magnesium</keyword>
<dbReference type="EC" id="3.6.1.12" evidence="1"/>
<gene>
    <name evidence="2" type="ORF">OXX778_LOCUS2202</name>
</gene>
<dbReference type="Gene3D" id="1.10.287.1080">
    <property type="entry name" value="MazG-like"/>
    <property type="match status" value="1"/>
</dbReference>